<dbReference type="EMBL" id="LR797493">
    <property type="protein sequence ID" value="CAB4220704.1"/>
    <property type="molecule type" value="Genomic_DNA"/>
</dbReference>
<dbReference type="PANTHER" id="PTHR46609">
    <property type="entry name" value="EXONUCLEASE, PHAGE-TYPE/RECB, C-TERMINAL DOMAIN-CONTAINING PROTEIN"/>
    <property type="match status" value="1"/>
</dbReference>
<gene>
    <name evidence="2" type="ORF">UFOVP1626_16</name>
</gene>
<dbReference type="GO" id="GO:0004519">
    <property type="term" value="F:endonuclease activity"/>
    <property type="evidence" value="ECO:0007669"/>
    <property type="project" value="UniProtKB-KW"/>
</dbReference>
<keyword evidence="2" id="KW-0540">Nuclease</keyword>
<protein>
    <submittedName>
        <fullName evidence="2">Phage_rel_nuc, putative phage-type endonuclease</fullName>
    </submittedName>
</protein>
<sequence>MSEEIIQGSPEWFAQRCGKATASRISDIVAKTKSGYSTSRANYMAQLVVERMTNQVAESYTNAAMEWGTEQEPFARAAYEGKTGILVDEVGAIDHPTILKSAASPDGLVVDIDNGSLGCLEIKCPNTAQHISTLLGEEVAKKYYDQMQWQMTCTGRYWCDFVSYDPRMPKELQLFIKRIARDDKYIAELEGEVIQFLAEVDDKVNKLNQLRG</sequence>
<dbReference type="PANTHER" id="PTHR46609:SF6">
    <property type="entry name" value="EXONUCLEASE, PHAGE-TYPE_RECB, C-TERMINAL DOMAIN-CONTAINING PROTEIN-RELATED"/>
    <property type="match status" value="1"/>
</dbReference>
<dbReference type="InterPro" id="IPR011335">
    <property type="entry name" value="Restrct_endonuc-II-like"/>
</dbReference>
<dbReference type="Gene3D" id="3.90.320.10">
    <property type="match status" value="1"/>
</dbReference>
<dbReference type="InterPro" id="IPR011604">
    <property type="entry name" value="PDDEXK-like_dom_sf"/>
</dbReference>
<reference evidence="2" key="1">
    <citation type="submission" date="2020-05" db="EMBL/GenBank/DDBJ databases">
        <authorList>
            <person name="Chiriac C."/>
            <person name="Salcher M."/>
            <person name="Ghai R."/>
            <person name="Kavagutti S V."/>
        </authorList>
    </citation>
    <scope>NUCLEOTIDE SEQUENCE</scope>
</reference>
<dbReference type="InterPro" id="IPR019080">
    <property type="entry name" value="YqaJ_viral_recombinase"/>
</dbReference>
<dbReference type="InterPro" id="IPR017482">
    <property type="entry name" value="Lambda-type_endonuclease"/>
</dbReference>
<organism evidence="2">
    <name type="scientific">uncultured Caudovirales phage</name>
    <dbReference type="NCBI Taxonomy" id="2100421"/>
    <lineage>
        <taxon>Viruses</taxon>
        <taxon>Duplodnaviria</taxon>
        <taxon>Heunggongvirae</taxon>
        <taxon>Uroviricota</taxon>
        <taxon>Caudoviricetes</taxon>
        <taxon>Peduoviridae</taxon>
        <taxon>Maltschvirus</taxon>
        <taxon>Maltschvirus maltsch</taxon>
    </lineage>
</organism>
<evidence type="ECO:0000313" key="2">
    <source>
        <dbReference type="EMBL" id="CAB4220704.1"/>
    </source>
</evidence>
<dbReference type="CDD" id="cd22343">
    <property type="entry name" value="PDDEXK_lambda_exonuclease-like"/>
    <property type="match status" value="1"/>
</dbReference>
<accession>A0A6J5T1N2</accession>
<keyword evidence="2" id="KW-0378">Hydrolase</keyword>
<keyword evidence="2" id="KW-0255">Endonuclease</keyword>
<name>A0A6J5T1N2_9CAUD</name>
<dbReference type="InterPro" id="IPR051703">
    <property type="entry name" value="NF-kappa-B_Signaling_Reg"/>
</dbReference>
<proteinExistence type="predicted"/>
<evidence type="ECO:0000259" key="1">
    <source>
        <dbReference type="Pfam" id="PF09588"/>
    </source>
</evidence>
<dbReference type="SUPFAM" id="SSF52980">
    <property type="entry name" value="Restriction endonuclease-like"/>
    <property type="match status" value="1"/>
</dbReference>
<dbReference type="Pfam" id="PF09588">
    <property type="entry name" value="YqaJ"/>
    <property type="match status" value="1"/>
</dbReference>
<feature type="domain" description="YqaJ viral recombinase" evidence="1">
    <location>
        <begin position="11"/>
        <end position="156"/>
    </location>
</feature>
<dbReference type="NCBIfam" id="TIGR03033">
    <property type="entry name" value="phage_rel_nuc"/>
    <property type="match status" value="1"/>
</dbReference>